<dbReference type="SUPFAM" id="SSF52540">
    <property type="entry name" value="P-loop containing nucleoside triphosphate hydrolases"/>
    <property type="match status" value="1"/>
</dbReference>
<dbReference type="InterPro" id="IPR001019">
    <property type="entry name" value="Gprotein_alpha_su"/>
</dbReference>
<evidence type="ECO:0000313" key="8">
    <source>
        <dbReference type="EMBL" id="RNA07000.1"/>
    </source>
</evidence>
<dbReference type="PROSITE" id="PS51882">
    <property type="entry name" value="G_ALPHA"/>
    <property type="match status" value="1"/>
</dbReference>
<dbReference type="GO" id="GO:0005737">
    <property type="term" value="C:cytoplasm"/>
    <property type="evidence" value="ECO:0007669"/>
    <property type="project" value="TreeGrafter"/>
</dbReference>
<evidence type="ECO:0000313" key="9">
    <source>
        <dbReference type="Proteomes" id="UP000276133"/>
    </source>
</evidence>
<dbReference type="SUPFAM" id="SSF47895">
    <property type="entry name" value="Transducin (alpha subunit), insertion domain"/>
    <property type="match status" value="1"/>
</dbReference>
<dbReference type="GO" id="GO:0001664">
    <property type="term" value="F:G protein-coupled receptor binding"/>
    <property type="evidence" value="ECO:0007669"/>
    <property type="project" value="TreeGrafter"/>
</dbReference>
<keyword evidence="2 7" id="KW-0479">Metal-binding</keyword>
<evidence type="ECO:0000256" key="7">
    <source>
        <dbReference type="PIRSR" id="PIRSR601019-2"/>
    </source>
</evidence>
<dbReference type="PANTHER" id="PTHR10218">
    <property type="entry name" value="GTP-BINDING PROTEIN ALPHA SUBUNIT"/>
    <property type="match status" value="1"/>
</dbReference>
<dbReference type="Gene3D" id="3.40.50.300">
    <property type="entry name" value="P-loop containing nucleotide triphosphate hydrolases"/>
    <property type="match status" value="1"/>
</dbReference>
<dbReference type="EMBL" id="REGN01007196">
    <property type="protein sequence ID" value="RNA07000.1"/>
    <property type="molecule type" value="Genomic_DNA"/>
</dbReference>
<sequence length="225" mass="26145">MLSNLKRNEMCKCCLSGDERIQMERSKRIDRELGGMKRRFLATQKIVLLGAGESGKSTFLKQMQIIHGAGFNEKEIIEYRTQIYENILKGMVGLINGKTHLGLAWGDEQSDTTVKMKKVVSAYRVVFKCLMDDRELDAKRLGQKIPIFPEQFLANNSINLINELWNDRAIRQAYDRRREFSKYFVENVPYYIENLNRIADRNNVCKILINFCLIETKISLSESSF</sequence>
<dbReference type="STRING" id="10195.A0A3M7Q6G2"/>
<evidence type="ECO:0000256" key="3">
    <source>
        <dbReference type="ARBA" id="ARBA00022741"/>
    </source>
</evidence>
<dbReference type="GO" id="GO:0005525">
    <property type="term" value="F:GTP binding"/>
    <property type="evidence" value="ECO:0007669"/>
    <property type="project" value="UniProtKB-KW"/>
</dbReference>
<dbReference type="AlphaFoldDB" id="A0A3M7Q6G2"/>
<dbReference type="Proteomes" id="UP000276133">
    <property type="component" value="Unassembled WGS sequence"/>
</dbReference>
<dbReference type="EC" id="3.6.1.15" evidence="8"/>
<dbReference type="SMART" id="SM00275">
    <property type="entry name" value="G_alpha"/>
    <property type="match status" value="1"/>
</dbReference>
<evidence type="ECO:0000256" key="1">
    <source>
        <dbReference type="ARBA" id="ARBA00011356"/>
    </source>
</evidence>
<keyword evidence="8" id="KW-0378">Hydrolase</keyword>
<dbReference type="PANTHER" id="PTHR10218:SF360">
    <property type="entry name" value="GUANINE NUCLEOTIDE-BINDING PROTEIN SUBUNIT ALPHA HOMOLOG"/>
    <property type="match status" value="1"/>
</dbReference>
<keyword evidence="5" id="KW-0807">Transducer</keyword>
<protein>
    <submittedName>
        <fullName evidence="8">Guanine nucleotide-binding subunit alpha-like protein</fullName>
        <ecNumber evidence="8">3.6.1.15</ecNumber>
    </submittedName>
</protein>
<dbReference type="GO" id="GO:0031683">
    <property type="term" value="F:G-protein beta/gamma-subunit complex binding"/>
    <property type="evidence" value="ECO:0007669"/>
    <property type="project" value="InterPro"/>
</dbReference>
<accession>A0A3M7Q6G2</accession>
<dbReference type="GO" id="GO:0003924">
    <property type="term" value="F:GTPase activity"/>
    <property type="evidence" value="ECO:0007669"/>
    <property type="project" value="InterPro"/>
</dbReference>
<keyword evidence="7" id="KW-0460">Magnesium</keyword>
<evidence type="ECO:0000256" key="4">
    <source>
        <dbReference type="ARBA" id="ARBA00023134"/>
    </source>
</evidence>
<keyword evidence="3 6" id="KW-0547">Nucleotide-binding</keyword>
<comment type="caution">
    <text evidence="8">The sequence shown here is derived from an EMBL/GenBank/DDBJ whole genome shotgun (WGS) entry which is preliminary data.</text>
</comment>
<keyword evidence="9" id="KW-1185">Reference proteome</keyword>
<reference evidence="8 9" key="1">
    <citation type="journal article" date="2018" name="Sci. Rep.">
        <title>Genomic signatures of local adaptation to the degree of environmental predictability in rotifers.</title>
        <authorList>
            <person name="Franch-Gras L."/>
            <person name="Hahn C."/>
            <person name="Garcia-Roger E.M."/>
            <person name="Carmona M.J."/>
            <person name="Serra M."/>
            <person name="Gomez A."/>
        </authorList>
    </citation>
    <scope>NUCLEOTIDE SEQUENCE [LARGE SCALE GENOMIC DNA]</scope>
    <source>
        <strain evidence="8">HYR1</strain>
    </source>
</reference>
<evidence type="ECO:0000256" key="5">
    <source>
        <dbReference type="ARBA" id="ARBA00023224"/>
    </source>
</evidence>
<feature type="binding site" evidence="6">
    <location>
        <begin position="53"/>
        <end position="58"/>
    </location>
    <ligand>
        <name>GTP</name>
        <dbReference type="ChEBI" id="CHEBI:37565"/>
    </ligand>
</feature>
<feature type="binding site" evidence="7">
    <location>
        <position position="57"/>
    </location>
    <ligand>
        <name>Mg(2+)</name>
        <dbReference type="ChEBI" id="CHEBI:18420"/>
    </ligand>
</feature>
<comment type="subunit">
    <text evidence="1">G proteins are composed of 3 units; alpha, beta and gamma. The alpha chain contains the guanine nucleotide binding site.</text>
</comment>
<dbReference type="Gene3D" id="1.10.400.10">
    <property type="entry name" value="GI Alpha 1, domain 2-like"/>
    <property type="match status" value="1"/>
</dbReference>
<evidence type="ECO:0000256" key="6">
    <source>
        <dbReference type="PIRSR" id="PIRSR601019-1"/>
    </source>
</evidence>
<proteinExistence type="predicted"/>
<evidence type="ECO:0000256" key="2">
    <source>
        <dbReference type="ARBA" id="ARBA00022723"/>
    </source>
</evidence>
<dbReference type="Pfam" id="PF00503">
    <property type="entry name" value="G-alpha"/>
    <property type="match status" value="1"/>
</dbReference>
<dbReference type="GO" id="GO:0007188">
    <property type="term" value="P:adenylate cyclase-modulating G protein-coupled receptor signaling pathway"/>
    <property type="evidence" value="ECO:0007669"/>
    <property type="project" value="TreeGrafter"/>
</dbReference>
<dbReference type="GO" id="GO:0005834">
    <property type="term" value="C:heterotrimeric G-protein complex"/>
    <property type="evidence" value="ECO:0007669"/>
    <property type="project" value="TreeGrafter"/>
</dbReference>
<dbReference type="GO" id="GO:0046872">
    <property type="term" value="F:metal ion binding"/>
    <property type="evidence" value="ECO:0007669"/>
    <property type="project" value="UniProtKB-KW"/>
</dbReference>
<dbReference type="InterPro" id="IPR027417">
    <property type="entry name" value="P-loop_NTPase"/>
</dbReference>
<organism evidence="8 9">
    <name type="scientific">Brachionus plicatilis</name>
    <name type="common">Marine rotifer</name>
    <name type="synonym">Brachionus muelleri</name>
    <dbReference type="NCBI Taxonomy" id="10195"/>
    <lineage>
        <taxon>Eukaryota</taxon>
        <taxon>Metazoa</taxon>
        <taxon>Spiralia</taxon>
        <taxon>Gnathifera</taxon>
        <taxon>Rotifera</taxon>
        <taxon>Eurotatoria</taxon>
        <taxon>Monogononta</taxon>
        <taxon>Pseudotrocha</taxon>
        <taxon>Ploima</taxon>
        <taxon>Brachionidae</taxon>
        <taxon>Brachionus</taxon>
    </lineage>
</organism>
<dbReference type="OrthoDB" id="5817230at2759"/>
<gene>
    <name evidence="8" type="ORF">BpHYR1_046616</name>
</gene>
<keyword evidence="4 6" id="KW-0342">GTP-binding</keyword>
<name>A0A3M7Q6G2_BRAPC</name>
<dbReference type="FunFam" id="3.40.50.300:FF:000692">
    <property type="entry name" value="Guanine nucleotide-binding protein subunit alpha"/>
    <property type="match status" value="1"/>
</dbReference>
<dbReference type="InterPro" id="IPR011025">
    <property type="entry name" value="GproteinA_insert"/>
</dbReference>